<evidence type="ECO:0000256" key="1">
    <source>
        <dbReference type="SAM" id="MobiDB-lite"/>
    </source>
</evidence>
<dbReference type="EMBL" id="CAADFK010000016">
    <property type="protein sequence ID" value="VFK10823.1"/>
    <property type="molecule type" value="Genomic_DNA"/>
</dbReference>
<dbReference type="Pfam" id="PF13676">
    <property type="entry name" value="TIR_2"/>
    <property type="match status" value="1"/>
</dbReference>
<organism evidence="3">
    <name type="scientific">Candidatus Kentrum sp. LPFa</name>
    <dbReference type="NCBI Taxonomy" id="2126335"/>
    <lineage>
        <taxon>Bacteria</taxon>
        <taxon>Pseudomonadati</taxon>
        <taxon>Pseudomonadota</taxon>
        <taxon>Gammaproteobacteria</taxon>
        <taxon>Candidatus Kentrum</taxon>
    </lineage>
</organism>
<name>A0A450W184_9GAMM</name>
<accession>A0A450W184</accession>
<dbReference type="GO" id="GO:0007165">
    <property type="term" value="P:signal transduction"/>
    <property type="evidence" value="ECO:0007669"/>
    <property type="project" value="InterPro"/>
</dbReference>
<dbReference type="Gene3D" id="3.40.50.10140">
    <property type="entry name" value="Toll/interleukin-1 receptor homology (TIR) domain"/>
    <property type="match status" value="1"/>
</dbReference>
<feature type="region of interest" description="Disordered" evidence="1">
    <location>
        <begin position="1"/>
        <end position="42"/>
    </location>
</feature>
<feature type="domain" description="TIR" evidence="2">
    <location>
        <begin position="51"/>
        <end position="141"/>
    </location>
</feature>
<gene>
    <name evidence="3" type="ORF">BECKLPF1236B_GA0070989_101625</name>
</gene>
<proteinExistence type="predicted"/>
<evidence type="ECO:0000313" key="3">
    <source>
        <dbReference type="EMBL" id="VFK10823.1"/>
    </source>
</evidence>
<dbReference type="InterPro" id="IPR035897">
    <property type="entry name" value="Toll_tir_struct_dom_sf"/>
</dbReference>
<dbReference type="SUPFAM" id="SSF52200">
    <property type="entry name" value="Toll/Interleukin receptor TIR domain"/>
    <property type="match status" value="1"/>
</dbReference>
<sequence length="209" mass="23818">MPKQTQIGSPGRDQIQVGRDYISPSSVSSSDHKISSGKPSPEKELKDGYDVFISHWNQEKPLASLLKEWIDSVFQERFRVFVGSEEGAFNMGDCWQETIEQALQVAKLTLVLTSRQSLVRHWVHFETGFAWSRGIPVAFLCHSGVKPNNLPKPYDTRESLDMEIPEFPRRFLTGFARRFDVPRLPPLAFRDMEDELASILNTVKGLKLP</sequence>
<reference evidence="3" key="1">
    <citation type="submission" date="2019-02" db="EMBL/GenBank/DDBJ databases">
        <authorList>
            <person name="Gruber-Vodicka R. H."/>
            <person name="Seah K. B. B."/>
        </authorList>
    </citation>
    <scope>NUCLEOTIDE SEQUENCE</scope>
    <source>
        <strain evidence="3">BECK_S313</strain>
    </source>
</reference>
<dbReference type="AlphaFoldDB" id="A0A450W184"/>
<protein>
    <submittedName>
        <fullName evidence="3">TIR domain-containing protein</fullName>
    </submittedName>
</protein>
<evidence type="ECO:0000259" key="2">
    <source>
        <dbReference type="Pfam" id="PF13676"/>
    </source>
</evidence>
<feature type="compositionally biased region" description="Basic and acidic residues" evidence="1">
    <location>
        <begin position="30"/>
        <end position="42"/>
    </location>
</feature>
<dbReference type="InterPro" id="IPR000157">
    <property type="entry name" value="TIR_dom"/>
</dbReference>